<feature type="region of interest" description="Disordered" evidence="1">
    <location>
        <begin position="100"/>
        <end position="175"/>
    </location>
</feature>
<protein>
    <submittedName>
        <fullName evidence="2">Uncharacterized protein</fullName>
    </submittedName>
</protein>
<evidence type="ECO:0000256" key="1">
    <source>
        <dbReference type="SAM" id="MobiDB-lite"/>
    </source>
</evidence>
<dbReference type="EMBL" id="CABITT030000001">
    <property type="protein sequence ID" value="VVA92215.1"/>
    <property type="molecule type" value="Genomic_DNA"/>
</dbReference>
<evidence type="ECO:0000313" key="2">
    <source>
        <dbReference type="EMBL" id="VVA92215.1"/>
    </source>
</evidence>
<keyword evidence="3" id="KW-1185">Reference proteome</keyword>
<proteinExistence type="predicted"/>
<evidence type="ECO:0000313" key="3">
    <source>
        <dbReference type="Proteomes" id="UP000489600"/>
    </source>
</evidence>
<organism evidence="2 3">
    <name type="scientific">Arabis nemorensis</name>
    <dbReference type="NCBI Taxonomy" id="586526"/>
    <lineage>
        <taxon>Eukaryota</taxon>
        <taxon>Viridiplantae</taxon>
        <taxon>Streptophyta</taxon>
        <taxon>Embryophyta</taxon>
        <taxon>Tracheophyta</taxon>
        <taxon>Spermatophyta</taxon>
        <taxon>Magnoliopsida</taxon>
        <taxon>eudicotyledons</taxon>
        <taxon>Gunneridae</taxon>
        <taxon>Pentapetalae</taxon>
        <taxon>rosids</taxon>
        <taxon>malvids</taxon>
        <taxon>Brassicales</taxon>
        <taxon>Brassicaceae</taxon>
        <taxon>Arabideae</taxon>
        <taxon>Arabis</taxon>
    </lineage>
</organism>
<comment type="caution">
    <text evidence="2">The sequence shown here is derived from an EMBL/GenBank/DDBJ whole genome shotgun (WGS) entry which is preliminary data.</text>
</comment>
<gene>
    <name evidence="2" type="ORF">ANE_LOCUS2660</name>
</gene>
<sequence>MTNFEVAKVFTEINLHKPIAEIVCAKFESGETARVEVYCPQLPPIYKMCNETILSHTVKRCPKAPPLCQHCKNAYHDQELYPMKIMLKQKVKDPEDKGMLLKGKEVGKQNNSGNEISKPHDKPVLDSTKVIEPPKEKEEGEFTIIVSKKKKKSKQTKGSSTDDSLSVEGLTLHGK</sequence>
<reference evidence="2" key="1">
    <citation type="submission" date="2019-07" db="EMBL/GenBank/DDBJ databases">
        <authorList>
            <person name="Dittberner H."/>
        </authorList>
    </citation>
    <scope>NUCLEOTIDE SEQUENCE [LARGE SCALE GENOMIC DNA]</scope>
</reference>
<accession>A0A565AUG3</accession>
<dbReference type="AlphaFoldDB" id="A0A565AUG3"/>
<name>A0A565AUG3_9BRAS</name>
<dbReference type="Proteomes" id="UP000489600">
    <property type="component" value="Unassembled WGS sequence"/>
</dbReference>
<dbReference type="OrthoDB" id="1110908at2759"/>